<comment type="caution">
    <text evidence="2">The sequence shown here is derived from an EMBL/GenBank/DDBJ whole genome shotgun (WGS) entry which is preliminary data.</text>
</comment>
<keyword evidence="1" id="KW-0732">Signal</keyword>
<sequence length="172" mass="17496">MRKCNLALILGTVGALTLAGCGGGGGGGGGGPSKASTKLYLFGTMSSNYNIASVDTSVIVPNFKDYTAPTGSTATVFQLRSGVLVPSAKVSLATASYDTVGKVLTINVSMDRFKNMSSSTTSNAGKGTEFATLITTPGSTFPSADASPYVGQFWLNGPNVRTLTGCKVNYAP</sequence>
<dbReference type="Proteomes" id="UP000319449">
    <property type="component" value="Unassembled WGS sequence"/>
</dbReference>
<feature type="chain" id="PRO_5022213209" description="Lipoprotein" evidence="1">
    <location>
        <begin position="20"/>
        <end position="172"/>
    </location>
</feature>
<protein>
    <recommendedName>
        <fullName evidence="4">Lipoprotein</fullName>
    </recommendedName>
</protein>
<organism evidence="2 3">
    <name type="scientific">Geobacter argillaceus</name>
    <dbReference type="NCBI Taxonomy" id="345631"/>
    <lineage>
        <taxon>Bacteria</taxon>
        <taxon>Pseudomonadati</taxon>
        <taxon>Thermodesulfobacteriota</taxon>
        <taxon>Desulfuromonadia</taxon>
        <taxon>Geobacterales</taxon>
        <taxon>Geobacteraceae</taxon>
        <taxon>Geobacter</taxon>
    </lineage>
</organism>
<dbReference type="RefSeq" id="WP_145017296.1">
    <property type="nucleotide sequence ID" value="NZ_VLLN01000001.1"/>
</dbReference>
<evidence type="ECO:0000313" key="2">
    <source>
        <dbReference type="EMBL" id="TWJ33594.1"/>
    </source>
</evidence>
<name>A0A562WSM0_9BACT</name>
<dbReference type="EMBL" id="VLLN01000001">
    <property type="protein sequence ID" value="TWJ33594.1"/>
    <property type="molecule type" value="Genomic_DNA"/>
</dbReference>
<proteinExistence type="predicted"/>
<reference evidence="2 3" key="1">
    <citation type="submission" date="2019-07" db="EMBL/GenBank/DDBJ databases">
        <title>Genomic Encyclopedia of Archaeal and Bacterial Type Strains, Phase II (KMG-II): from individual species to whole genera.</title>
        <authorList>
            <person name="Goeker M."/>
        </authorList>
    </citation>
    <scope>NUCLEOTIDE SEQUENCE [LARGE SCALE GENOMIC DNA]</scope>
    <source>
        <strain evidence="2 3">ATCC BAA-1139</strain>
    </source>
</reference>
<dbReference type="AlphaFoldDB" id="A0A562WSM0"/>
<accession>A0A562WSM0</accession>
<evidence type="ECO:0000256" key="1">
    <source>
        <dbReference type="SAM" id="SignalP"/>
    </source>
</evidence>
<dbReference type="PROSITE" id="PS51257">
    <property type="entry name" value="PROKAR_LIPOPROTEIN"/>
    <property type="match status" value="1"/>
</dbReference>
<evidence type="ECO:0008006" key="4">
    <source>
        <dbReference type="Google" id="ProtNLM"/>
    </source>
</evidence>
<feature type="signal peptide" evidence="1">
    <location>
        <begin position="1"/>
        <end position="19"/>
    </location>
</feature>
<gene>
    <name evidence="2" type="ORF">JN12_00271</name>
</gene>
<evidence type="ECO:0000313" key="3">
    <source>
        <dbReference type="Proteomes" id="UP000319449"/>
    </source>
</evidence>
<keyword evidence="3" id="KW-1185">Reference proteome</keyword>